<dbReference type="SUPFAM" id="SSF46689">
    <property type="entry name" value="Homeodomain-like"/>
    <property type="match status" value="1"/>
</dbReference>
<dbReference type="InterPro" id="IPR041490">
    <property type="entry name" value="KstR2_TetR_C"/>
</dbReference>
<dbReference type="InterPro" id="IPR036271">
    <property type="entry name" value="Tet_transcr_reg_TetR-rel_C_sf"/>
</dbReference>
<dbReference type="PANTHER" id="PTHR30055">
    <property type="entry name" value="HTH-TYPE TRANSCRIPTIONAL REGULATOR RUTR"/>
    <property type="match status" value="1"/>
</dbReference>
<accession>A0A0B1PZ57</accession>
<dbReference type="Pfam" id="PF00440">
    <property type="entry name" value="TetR_N"/>
    <property type="match status" value="1"/>
</dbReference>
<evidence type="ECO:0000256" key="2">
    <source>
        <dbReference type="PROSITE-ProRule" id="PRU00335"/>
    </source>
</evidence>
<dbReference type="PANTHER" id="PTHR30055:SF237">
    <property type="entry name" value="TRANSCRIPTIONAL REPRESSOR MCE3R"/>
    <property type="match status" value="1"/>
</dbReference>
<evidence type="ECO:0000259" key="3">
    <source>
        <dbReference type="PROSITE" id="PS50977"/>
    </source>
</evidence>
<organism evidence="4 5">
    <name type="scientific">Aureimonas altamirensis</name>
    <dbReference type="NCBI Taxonomy" id="370622"/>
    <lineage>
        <taxon>Bacteria</taxon>
        <taxon>Pseudomonadati</taxon>
        <taxon>Pseudomonadota</taxon>
        <taxon>Alphaproteobacteria</taxon>
        <taxon>Hyphomicrobiales</taxon>
        <taxon>Aurantimonadaceae</taxon>
        <taxon>Aureimonas</taxon>
    </lineage>
</organism>
<protein>
    <recommendedName>
        <fullName evidence="3">HTH tetR-type domain-containing protein</fullName>
    </recommendedName>
</protein>
<keyword evidence="1 2" id="KW-0238">DNA-binding</keyword>
<dbReference type="Gene3D" id="1.10.10.60">
    <property type="entry name" value="Homeodomain-like"/>
    <property type="match status" value="1"/>
</dbReference>
<dbReference type="Gene3D" id="1.10.357.10">
    <property type="entry name" value="Tetracycline Repressor, domain 2"/>
    <property type="match status" value="1"/>
</dbReference>
<dbReference type="AlphaFoldDB" id="A0A0B1PZ57"/>
<dbReference type="PROSITE" id="PS50977">
    <property type="entry name" value="HTH_TETR_2"/>
    <property type="match status" value="1"/>
</dbReference>
<dbReference type="SUPFAM" id="SSF48498">
    <property type="entry name" value="Tetracyclin repressor-like, C-terminal domain"/>
    <property type="match status" value="1"/>
</dbReference>
<dbReference type="InterPro" id="IPR009057">
    <property type="entry name" value="Homeodomain-like_sf"/>
</dbReference>
<evidence type="ECO:0000313" key="4">
    <source>
        <dbReference type="EMBL" id="KHJ53818.1"/>
    </source>
</evidence>
<evidence type="ECO:0000313" key="5">
    <source>
        <dbReference type="Proteomes" id="UP000030826"/>
    </source>
</evidence>
<name>A0A0B1PZ57_9HYPH</name>
<dbReference type="OrthoDB" id="2356263at2"/>
<dbReference type="InterPro" id="IPR050109">
    <property type="entry name" value="HTH-type_TetR-like_transc_reg"/>
</dbReference>
<dbReference type="Proteomes" id="UP000030826">
    <property type="component" value="Unassembled WGS sequence"/>
</dbReference>
<dbReference type="GO" id="GO:0000976">
    <property type="term" value="F:transcription cis-regulatory region binding"/>
    <property type="evidence" value="ECO:0007669"/>
    <property type="project" value="TreeGrafter"/>
</dbReference>
<dbReference type="RefSeq" id="WP_039194644.1">
    <property type="nucleotide sequence ID" value="NZ_JRFJ01000004.1"/>
</dbReference>
<dbReference type="STRING" id="370622.LA66_14535"/>
<comment type="caution">
    <text evidence="4">The sequence shown here is derived from an EMBL/GenBank/DDBJ whole genome shotgun (WGS) entry which is preliminary data.</text>
</comment>
<reference evidence="4 5" key="1">
    <citation type="submission" date="2014-09" db="EMBL/GenBank/DDBJ databases">
        <title>Isolation and characterization of Aurantimonas altamirensis ON-56566 from clinical sample following a dog bite.</title>
        <authorList>
            <person name="Eshaghi A."/>
            <person name="Li A."/>
            <person name="Shahinas D."/>
            <person name="Bahn P."/>
            <person name="Kus J.V."/>
            <person name="Patel S.N."/>
        </authorList>
    </citation>
    <scope>NUCLEOTIDE SEQUENCE [LARGE SCALE GENOMIC DNA]</scope>
    <source>
        <strain evidence="4 5">ON-56566</strain>
    </source>
</reference>
<sequence>MPGSLRKRTIGQGEHTADAIRRAGLALIYEKGYAAVSMRDLAQEVGIGLSSIYNHISTKQALLVELLLGHMKDLIDGLQPVLEAHRHESGRDRLLAFADFHLRYHLTRRVEVFVINSELRSLEPAHRGTVIALRRRYETHLVEILEAGEADGTLRVEDARVTAYALIAMLTGVCNWYRPDGRLTQDAIVRMHLNLLVDGLECRFAAADTVDDSAEARLRAG</sequence>
<gene>
    <name evidence="4" type="ORF">LA66_14535</name>
</gene>
<dbReference type="Pfam" id="PF17932">
    <property type="entry name" value="TetR_C_24"/>
    <property type="match status" value="1"/>
</dbReference>
<proteinExistence type="predicted"/>
<dbReference type="GO" id="GO:0003700">
    <property type="term" value="F:DNA-binding transcription factor activity"/>
    <property type="evidence" value="ECO:0007669"/>
    <property type="project" value="TreeGrafter"/>
</dbReference>
<evidence type="ECO:0000256" key="1">
    <source>
        <dbReference type="ARBA" id="ARBA00023125"/>
    </source>
</evidence>
<feature type="DNA-binding region" description="H-T-H motif" evidence="2">
    <location>
        <begin position="37"/>
        <end position="56"/>
    </location>
</feature>
<dbReference type="InterPro" id="IPR001647">
    <property type="entry name" value="HTH_TetR"/>
</dbReference>
<dbReference type="PRINTS" id="PR00455">
    <property type="entry name" value="HTHTETR"/>
</dbReference>
<feature type="domain" description="HTH tetR-type" evidence="3">
    <location>
        <begin position="14"/>
        <end position="74"/>
    </location>
</feature>
<dbReference type="EMBL" id="JRFJ01000004">
    <property type="protein sequence ID" value="KHJ53818.1"/>
    <property type="molecule type" value="Genomic_DNA"/>
</dbReference>